<dbReference type="Pfam" id="PF08245">
    <property type="entry name" value="Mur_ligase_M"/>
    <property type="match status" value="1"/>
</dbReference>
<dbReference type="InterPro" id="IPR036615">
    <property type="entry name" value="Mur_ligase_C_dom_sf"/>
</dbReference>
<name>A0A1F6W497_9BACT</name>
<dbReference type="NCBIfam" id="TIGR01087">
    <property type="entry name" value="murD"/>
    <property type="match status" value="1"/>
</dbReference>
<dbReference type="GO" id="GO:0071555">
    <property type="term" value="P:cell wall organization"/>
    <property type="evidence" value="ECO:0007669"/>
    <property type="project" value="UniProtKB-KW"/>
</dbReference>
<keyword evidence="4 7" id="KW-0436">Ligase</keyword>
<dbReference type="Gene3D" id="3.40.50.720">
    <property type="entry name" value="NAD(P)-binding Rossmann-like Domain"/>
    <property type="match status" value="1"/>
</dbReference>
<reference evidence="11 12" key="1">
    <citation type="journal article" date="2016" name="Nat. Commun.">
        <title>Thousands of microbial genomes shed light on interconnected biogeochemical processes in an aquifer system.</title>
        <authorList>
            <person name="Anantharaman K."/>
            <person name="Brown C.T."/>
            <person name="Hug L.A."/>
            <person name="Sharon I."/>
            <person name="Castelle C.J."/>
            <person name="Probst A.J."/>
            <person name="Thomas B.C."/>
            <person name="Singh A."/>
            <person name="Wilkins M.J."/>
            <person name="Karaoz U."/>
            <person name="Brodie E.L."/>
            <person name="Williams K.H."/>
            <person name="Hubbard S.S."/>
            <person name="Banfield J.F."/>
        </authorList>
    </citation>
    <scope>NUCLEOTIDE SEQUENCE [LARGE SCALE GENOMIC DNA]</scope>
</reference>
<dbReference type="HAMAP" id="MF_00639">
    <property type="entry name" value="MurD"/>
    <property type="match status" value="1"/>
</dbReference>
<keyword evidence="5 7" id="KW-0547">Nucleotide-binding</keyword>
<dbReference type="EMBL" id="MFUA01000019">
    <property type="protein sequence ID" value="OGI76757.1"/>
    <property type="molecule type" value="Genomic_DNA"/>
</dbReference>
<evidence type="ECO:0000256" key="5">
    <source>
        <dbReference type="ARBA" id="ARBA00022741"/>
    </source>
</evidence>
<evidence type="ECO:0000259" key="9">
    <source>
        <dbReference type="Pfam" id="PF02875"/>
    </source>
</evidence>
<evidence type="ECO:0000313" key="12">
    <source>
        <dbReference type="Proteomes" id="UP000178374"/>
    </source>
</evidence>
<comment type="function">
    <text evidence="7 8">Cell wall formation. Catalyzes the addition of glutamate to the nucleotide precursor UDP-N-acetylmuramoyl-L-alanine (UMA).</text>
</comment>
<evidence type="ECO:0000313" key="11">
    <source>
        <dbReference type="EMBL" id="OGI76757.1"/>
    </source>
</evidence>
<feature type="binding site" evidence="7">
    <location>
        <begin position="123"/>
        <end position="129"/>
    </location>
    <ligand>
        <name>ATP</name>
        <dbReference type="ChEBI" id="CHEBI:30616"/>
    </ligand>
</feature>
<proteinExistence type="inferred from homology"/>
<dbReference type="PANTHER" id="PTHR43692">
    <property type="entry name" value="UDP-N-ACETYLMURAMOYLALANINE--D-GLUTAMATE LIGASE"/>
    <property type="match status" value="1"/>
</dbReference>
<evidence type="ECO:0000256" key="7">
    <source>
        <dbReference type="HAMAP-Rule" id="MF_00639"/>
    </source>
</evidence>
<keyword evidence="7 8" id="KW-0132">Cell division</keyword>
<dbReference type="GO" id="GO:0005524">
    <property type="term" value="F:ATP binding"/>
    <property type="evidence" value="ECO:0007669"/>
    <property type="project" value="UniProtKB-UniRule"/>
</dbReference>
<comment type="similarity">
    <text evidence="7">Belongs to the MurCDEF family.</text>
</comment>
<dbReference type="Proteomes" id="UP000178374">
    <property type="component" value="Unassembled WGS sequence"/>
</dbReference>
<dbReference type="SUPFAM" id="SSF53244">
    <property type="entry name" value="MurD-like peptide ligases, peptide-binding domain"/>
    <property type="match status" value="1"/>
</dbReference>
<comment type="caution">
    <text evidence="11">The sequence shown here is derived from an EMBL/GenBank/DDBJ whole genome shotgun (WGS) entry which is preliminary data.</text>
</comment>
<dbReference type="AlphaFoldDB" id="A0A1F6W497"/>
<evidence type="ECO:0000256" key="2">
    <source>
        <dbReference type="ARBA" id="ARBA00004752"/>
    </source>
</evidence>
<dbReference type="SUPFAM" id="SSF51984">
    <property type="entry name" value="MurCD N-terminal domain"/>
    <property type="match status" value="1"/>
</dbReference>
<organism evidence="11 12">
    <name type="scientific">Candidatus Nomurabacteria bacterium RIFCSPHIGHO2_02_FULL_37_13</name>
    <dbReference type="NCBI Taxonomy" id="1801750"/>
    <lineage>
        <taxon>Bacteria</taxon>
        <taxon>Candidatus Nomuraibacteriota</taxon>
    </lineage>
</organism>
<dbReference type="PANTHER" id="PTHR43692:SF1">
    <property type="entry name" value="UDP-N-ACETYLMURAMOYLALANINE--D-GLUTAMATE LIGASE"/>
    <property type="match status" value="1"/>
</dbReference>
<keyword evidence="7 8" id="KW-0961">Cell wall biogenesis/degradation</keyword>
<evidence type="ECO:0000256" key="1">
    <source>
        <dbReference type="ARBA" id="ARBA00004496"/>
    </source>
</evidence>
<feature type="domain" description="Mur ligase central" evidence="10">
    <location>
        <begin position="121"/>
        <end position="241"/>
    </location>
</feature>
<keyword evidence="3 7" id="KW-0963">Cytoplasm</keyword>
<keyword evidence="6 7" id="KW-0067">ATP-binding</keyword>
<dbReference type="SUPFAM" id="SSF53623">
    <property type="entry name" value="MurD-like peptide ligases, catalytic domain"/>
    <property type="match status" value="1"/>
</dbReference>
<dbReference type="InterPro" id="IPR036565">
    <property type="entry name" value="Mur-like_cat_sf"/>
</dbReference>
<keyword evidence="7 8" id="KW-0573">Peptidoglycan synthesis</keyword>
<dbReference type="STRING" id="1801750.A3B85_02440"/>
<comment type="catalytic activity">
    <reaction evidence="7 8">
        <text>UDP-N-acetyl-alpha-D-muramoyl-L-alanine + D-glutamate + ATP = UDP-N-acetyl-alpha-D-muramoyl-L-alanyl-D-glutamate + ADP + phosphate + H(+)</text>
        <dbReference type="Rhea" id="RHEA:16429"/>
        <dbReference type="ChEBI" id="CHEBI:15378"/>
        <dbReference type="ChEBI" id="CHEBI:29986"/>
        <dbReference type="ChEBI" id="CHEBI:30616"/>
        <dbReference type="ChEBI" id="CHEBI:43474"/>
        <dbReference type="ChEBI" id="CHEBI:83898"/>
        <dbReference type="ChEBI" id="CHEBI:83900"/>
        <dbReference type="ChEBI" id="CHEBI:456216"/>
        <dbReference type="EC" id="6.3.2.9"/>
    </reaction>
</comment>
<evidence type="ECO:0000256" key="6">
    <source>
        <dbReference type="ARBA" id="ARBA00022840"/>
    </source>
</evidence>
<gene>
    <name evidence="7" type="primary">murD</name>
    <name evidence="11" type="ORF">A3B85_02440</name>
</gene>
<keyword evidence="7 8" id="KW-0133">Cell shape</keyword>
<dbReference type="InterPro" id="IPR013221">
    <property type="entry name" value="Mur_ligase_cen"/>
</dbReference>
<comment type="subcellular location">
    <subcellularLocation>
        <location evidence="1 7 8">Cytoplasm</location>
    </subcellularLocation>
</comment>
<dbReference type="UniPathway" id="UPA00219"/>
<evidence type="ECO:0000256" key="3">
    <source>
        <dbReference type="ARBA" id="ARBA00022490"/>
    </source>
</evidence>
<dbReference type="EC" id="6.3.2.9" evidence="7 8"/>
<keyword evidence="7 8" id="KW-0131">Cell cycle</keyword>
<dbReference type="InterPro" id="IPR005762">
    <property type="entry name" value="MurD"/>
</dbReference>
<comment type="pathway">
    <text evidence="2 7 8">Cell wall biogenesis; peptidoglycan biosynthesis.</text>
</comment>
<dbReference type="InterPro" id="IPR004101">
    <property type="entry name" value="Mur_ligase_C"/>
</dbReference>
<dbReference type="Gene3D" id="3.90.190.20">
    <property type="entry name" value="Mur ligase, C-terminal domain"/>
    <property type="match status" value="1"/>
</dbReference>
<dbReference type="GO" id="GO:0051301">
    <property type="term" value="P:cell division"/>
    <property type="evidence" value="ECO:0007669"/>
    <property type="project" value="UniProtKB-KW"/>
</dbReference>
<dbReference type="GO" id="GO:0005737">
    <property type="term" value="C:cytoplasm"/>
    <property type="evidence" value="ECO:0007669"/>
    <property type="project" value="UniProtKB-SubCell"/>
</dbReference>
<evidence type="ECO:0000256" key="8">
    <source>
        <dbReference type="RuleBase" id="RU003664"/>
    </source>
</evidence>
<sequence length="433" mass="48817">MHNFRKFFKNKKITVMGLGLLGRGVGDALFLAECGAKLTVTDLKTKEELKESLKKLKKFKNIKYVLGRHKREDFRNKDFILKLAGVPLDSIYIKEAKKHKIPVEMSATLFAKLSGISTIAVTGTRGKSTVTHLIAHILHTAGKKVLLGGNVRGVSNLQLLKWTKNANLAVLELDSWQLQGFGEARISPHISVFTNFLSDHFNYYKNDVKKYFSDKSYIYKFQNKSDVLVLGPKMKDLVKNTKSKILYANTKDVPKSWHINLLGRHNIENIACALKVAEILQIPNEIVKKAVKSFRTLAGRLEMIKKVRGISIYNDTNSTTPDAVIVALNSFSKKVILIMGGMDKGLEVTNLIKILPRKTKYIFLIPGSGGDKINHQKLKIEKVSELEEAIMQAMKKGKVSDVILFSPGFASFNMFKNEYDRGDQFMKIVKQLK</sequence>
<feature type="domain" description="Mur ligase C-terminal" evidence="9">
    <location>
        <begin position="299"/>
        <end position="407"/>
    </location>
</feature>
<protein>
    <recommendedName>
        <fullName evidence="7 8">UDP-N-acetylmuramoylalanine--D-glutamate ligase</fullName>
        <ecNumber evidence="7 8">6.3.2.9</ecNumber>
    </recommendedName>
    <alternativeName>
        <fullName evidence="7">D-glutamic acid-adding enzyme</fullName>
    </alternativeName>
    <alternativeName>
        <fullName evidence="7">UDP-N-acetylmuramoyl-L-alanyl-D-glutamate synthetase</fullName>
    </alternativeName>
</protein>
<dbReference type="GO" id="GO:0009252">
    <property type="term" value="P:peptidoglycan biosynthetic process"/>
    <property type="evidence" value="ECO:0007669"/>
    <property type="project" value="UniProtKB-UniRule"/>
</dbReference>
<dbReference type="GO" id="GO:0008764">
    <property type="term" value="F:UDP-N-acetylmuramoylalanine-D-glutamate ligase activity"/>
    <property type="evidence" value="ECO:0007669"/>
    <property type="project" value="UniProtKB-UniRule"/>
</dbReference>
<evidence type="ECO:0000259" key="10">
    <source>
        <dbReference type="Pfam" id="PF08245"/>
    </source>
</evidence>
<dbReference type="Pfam" id="PF21799">
    <property type="entry name" value="MurD-like_N"/>
    <property type="match status" value="1"/>
</dbReference>
<accession>A0A1F6W497</accession>
<evidence type="ECO:0000256" key="4">
    <source>
        <dbReference type="ARBA" id="ARBA00022598"/>
    </source>
</evidence>
<dbReference type="Gene3D" id="3.40.1190.10">
    <property type="entry name" value="Mur-like, catalytic domain"/>
    <property type="match status" value="1"/>
</dbReference>
<dbReference type="Pfam" id="PF02875">
    <property type="entry name" value="Mur_ligase_C"/>
    <property type="match status" value="1"/>
</dbReference>
<dbReference type="GO" id="GO:0008360">
    <property type="term" value="P:regulation of cell shape"/>
    <property type="evidence" value="ECO:0007669"/>
    <property type="project" value="UniProtKB-KW"/>
</dbReference>